<name>V3ZJV3_LOTGI</name>
<dbReference type="CTD" id="20246702"/>
<dbReference type="Proteomes" id="UP000030746">
    <property type="component" value="Unassembled WGS sequence"/>
</dbReference>
<dbReference type="OrthoDB" id="47007at2759"/>
<evidence type="ECO:0000256" key="1">
    <source>
        <dbReference type="ARBA" id="ARBA00023002"/>
    </source>
</evidence>
<evidence type="ECO:0000313" key="3">
    <source>
        <dbReference type="Proteomes" id="UP000030746"/>
    </source>
</evidence>
<reference evidence="2 3" key="1">
    <citation type="journal article" date="2013" name="Nature">
        <title>Insights into bilaterian evolution from three spiralian genomes.</title>
        <authorList>
            <person name="Simakov O."/>
            <person name="Marletaz F."/>
            <person name="Cho S.J."/>
            <person name="Edsinger-Gonzales E."/>
            <person name="Havlak P."/>
            <person name="Hellsten U."/>
            <person name="Kuo D.H."/>
            <person name="Larsson T."/>
            <person name="Lv J."/>
            <person name="Arendt D."/>
            <person name="Savage R."/>
            <person name="Osoegawa K."/>
            <person name="de Jong P."/>
            <person name="Grimwood J."/>
            <person name="Chapman J.A."/>
            <person name="Shapiro H."/>
            <person name="Aerts A."/>
            <person name="Otillar R.P."/>
            <person name="Terry A.Y."/>
            <person name="Boore J.L."/>
            <person name="Grigoriev I.V."/>
            <person name="Lindberg D.R."/>
            <person name="Seaver E.C."/>
            <person name="Weisblat D.A."/>
            <person name="Putnam N.H."/>
            <person name="Rokhsar D.S."/>
        </authorList>
    </citation>
    <scope>NUCLEOTIDE SEQUENCE [LARGE SCALE GENOMIC DNA]</scope>
</reference>
<dbReference type="KEGG" id="lgi:LOTGIDRAFT_217315"/>
<dbReference type="EMBL" id="KB202237">
    <property type="protein sequence ID" value="ESO91568.1"/>
    <property type="molecule type" value="Genomic_DNA"/>
</dbReference>
<dbReference type="InterPro" id="IPR020904">
    <property type="entry name" value="Sc_DH/Rdtase_CS"/>
</dbReference>
<sequence>MASLKDKVIIITGASSGIGRGIAVHLAKLQPKLALCSRDVDKLNETRELCQKHGLHKDNILVICCDLTIDSDIDHVIQTTVNTFKQIDSLINNAGIGKYQSISNTDMKVYDEMMNVNVRAPFYFSKVSLPYLKQTRGTIVNISSILGQTGLTAALAYSMGKASLDHFTRVLAADTAEFGVRVNCVSPGFTKSEFSLRAGLPQQAVIKIEKDMAVKNPLGRVGEPDDVAKLVQFLISDDSSYITGEVICVDGGSHMRAVHSKVGAKPPSQ</sequence>
<dbReference type="Pfam" id="PF13561">
    <property type="entry name" value="adh_short_C2"/>
    <property type="match status" value="1"/>
</dbReference>
<keyword evidence="1" id="KW-0560">Oxidoreductase</keyword>
<dbReference type="PANTHER" id="PTHR43975:SF2">
    <property type="entry name" value="EG:BACR7A4.14 PROTEIN-RELATED"/>
    <property type="match status" value="1"/>
</dbReference>
<dbReference type="GO" id="GO:0016491">
    <property type="term" value="F:oxidoreductase activity"/>
    <property type="evidence" value="ECO:0007669"/>
    <property type="project" value="UniProtKB-KW"/>
</dbReference>
<gene>
    <name evidence="2" type="ORF">LOTGIDRAFT_217315</name>
</gene>
<accession>V3ZJV3</accession>
<proteinExistence type="predicted"/>
<dbReference type="OMA" id="GNAWDCA"/>
<protein>
    <submittedName>
        <fullName evidence="2">Uncharacterized protein</fullName>
    </submittedName>
</protein>
<dbReference type="GeneID" id="20246702"/>
<evidence type="ECO:0000313" key="2">
    <source>
        <dbReference type="EMBL" id="ESO91568.1"/>
    </source>
</evidence>
<dbReference type="HOGENOM" id="CLU_010194_1_2_1"/>
<organism evidence="2 3">
    <name type="scientific">Lottia gigantea</name>
    <name type="common">Giant owl limpet</name>
    <dbReference type="NCBI Taxonomy" id="225164"/>
    <lineage>
        <taxon>Eukaryota</taxon>
        <taxon>Metazoa</taxon>
        <taxon>Spiralia</taxon>
        <taxon>Lophotrochozoa</taxon>
        <taxon>Mollusca</taxon>
        <taxon>Gastropoda</taxon>
        <taxon>Patellogastropoda</taxon>
        <taxon>Lottioidea</taxon>
        <taxon>Lottiidae</taxon>
        <taxon>Lottia</taxon>
    </lineage>
</organism>
<dbReference type="SUPFAM" id="SSF51735">
    <property type="entry name" value="NAD(P)-binding Rossmann-fold domains"/>
    <property type="match status" value="1"/>
</dbReference>
<dbReference type="PRINTS" id="PR00080">
    <property type="entry name" value="SDRFAMILY"/>
</dbReference>
<dbReference type="InterPro" id="IPR002347">
    <property type="entry name" value="SDR_fam"/>
</dbReference>
<dbReference type="RefSeq" id="XP_009057637.1">
    <property type="nucleotide sequence ID" value="XM_009059389.1"/>
</dbReference>
<keyword evidence="3" id="KW-1185">Reference proteome</keyword>
<dbReference type="InterPro" id="IPR036291">
    <property type="entry name" value="NAD(P)-bd_dom_sf"/>
</dbReference>
<dbReference type="FunFam" id="3.40.50.720:FF:000084">
    <property type="entry name" value="Short-chain dehydrogenase reductase"/>
    <property type="match status" value="1"/>
</dbReference>
<dbReference type="STRING" id="225164.V3ZJV3"/>
<dbReference type="PROSITE" id="PS00061">
    <property type="entry name" value="ADH_SHORT"/>
    <property type="match status" value="1"/>
</dbReference>
<dbReference type="PANTHER" id="PTHR43975">
    <property type="entry name" value="ZGC:101858"/>
    <property type="match status" value="1"/>
</dbReference>
<dbReference type="Gene3D" id="3.40.50.720">
    <property type="entry name" value="NAD(P)-binding Rossmann-like Domain"/>
    <property type="match status" value="1"/>
</dbReference>
<dbReference type="PRINTS" id="PR00081">
    <property type="entry name" value="GDHRDH"/>
</dbReference>
<dbReference type="AlphaFoldDB" id="V3ZJV3"/>